<proteinExistence type="inferred from homology"/>
<dbReference type="RefSeq" id="WP_277862352.1">
    <property type="nucleotide sequence ID" value="NZ_JARRAG010000002.1"/>
</dbReference>
<dbReference type="SUPFAM" id="SSF54001">
    <property type="entry name" value="Cysteine proteinases"/>
    <property type="match status" value="1"/>
</dbReference>
<evidence type="ECO:0000256" key="4">
    <source>
        <dbReference type="ARBA" id="ARBA00022807"/>
    </source>
</evidence>
<evidence type="ECO:0000313" key="7">
    <source>
        <dbReference type="Proteomes" id="UP001216907"/>
    </source>
</evidence>
<protein>
    <submittedName>
        <fullName evidence="6">NlpC/P60 family protein</fullName>
    </submittedName>
</protein>
<organism evidence="6 7">
    <name type="scientific">Paludisphaera mucosa</name>
    <dbReference type="NCBI Taxonomy" id="3030827"/>
    <lineage>
        <taxon>Bacteria</taxon>
        <taxon>Pseudomonadati</taxon>
        <taxon>Planctomycetota</taxon>
        <taxon>Planctomycetia</taxon>
        <taxon>Isosphaerales</taxon>
        <taxon>Isosphaeraceae</taxon>
        <taxon>Paludisphaera</taxon>
    </lineage>
</organism>
<dbReference type="Pfam" id="PF00877">
    <property type="entry name" value="NLPC_P60"/>
    <property type="match status" value="1"/>
</dbReference>
<reference evidence="6 7" key="1">
    <citation type="submission" date="2023-03" db="EMBL/GenBank/DDBJ databases">
        <title>Paludisphaera mucosa sp. nov. a novel planctomycete from northern fen.</title>
        <authorList>
            <person name="Ivanova A."/>
        </authorList>
    </citation>
    <scope>NUCLEOTIDE SEQUENCE [LARGE SCALE GENOMIC DNA]</scope>
    <source>
        <strain evidence="6 7">Pla2</strain>
    </source>
</reference>
<dbReference type="Proteomes" id="UP001216907">
    <property type="component" value="Unassembled WGS sequence"/>
</dbReference>
<gene>
    <name evidence="6" type="ORF">PZE19_19920</name>
</gene>
<dbReference type="InterPro" id="IPR000064">
    <property type="entry name" value="NLP_P60_dom"/>
</dbReference>
<evidence type="ECO:0000256" key="2">
    <source>
        <dbReference type="ARBA" id="ARBA00022670"/>
    </source>
</evidence>
<keyword evidence="7" id="KW-1185">Reference proteome</keyword>
<feature type="domain" description="NlpC/P60" evidence="5">
    <location>
        <begin position="148"/>
        <end position="236"/>
    </location>
</feature>
<evidence type="ECO:0000313" key="6">
    <source>
        <dbReference type="EMBL" id="MDG3006047.1"/>
    </source>
</evidence>
<sequence>MDSPEPPIPRRPLLVAALTAVVAPARALAQGVPDRTIAAPSGFAVQFRHPIEELIGDLLGTERGDPRMQASVPHREWYSEHVLRKFGAWGPSPRAYPPAAIAEGKSTEWRRERVLAEALRFLGYGYQHHHVPDWDPPAEWPWKSTCVGSNGKGFDCSNFTSFVYNQGFGVRMSSAVERQAETRHAELGPEGRPIPLGRVELAESYAERIQTLRTGDLVYIRGKPGGPITHVILWVGPIGRSASGAPLILDSHGSGVDDDEGRPIPCGVQLRPFREKSWYNRCASHAHRVFEEREEHLGLRR</sequence>
<dbReference type="Gene3D" id="3.90.1720.10">
    <property type="entry name" value="endopeptidase domain like (from Nostoc punctiforme)"/>
    <property type="match status" value="1"/>
</dbReference>
<comment type="caution">
    <text evidence="6">The sequence shown here is derived from an EMBL/GenBank/DDBJ whole genome shotgun (WGS) entry which is preliminary data.</text>
</comment>
<dbReference type="EMBL" id="JARRAG010000002">
    <property type="protein sequence ID" value="MDG3006047.1"/>
    <property type="molecule type" value="Genomic_DNA"/>
</dbReference>
<evidence type="ECO:0000256" key="3">
    <source>
        <dbReference type="ARBA" id="ARBA00022801"/>
    </source>
</evidence>
<keyword evidence="4" id="KW-0788">Thiol protease</keyword>
<keyword evidence="2" id="KW-0645">Protease</keyword>
<evidence type="ECO:0000259" key="5">
    <source>
        <dbReference type="Pfam" id="PF00877"/>
    </source>
</evidence>
<name>A0ABT6FEU8_9BACT</name>
<accession>A0ABT6FEU8</accession>
<evidence type="ECO:0000256" key="1">
    <source>
        <dbReference type="ARBA" id="ARBA00007074"/>
    </source>
</evidence>
<comment type="similarity">
    <text evidence="1">Belongs to the peptidase C40 family.</text>
</comment>
<dbReference type="InterPro" id="IPR038765">
    <property type="entry name" value="Papain-like_cys_pep_sf"/>
</dbReference>
<keyword evidence="3" id="KW-0378">Hydrolase</keyword>